<dbReference type="Pfam" id="PF12399">
    <property type="entry name" value="BCA_ABC_TP_C"/>
    <property type="match status" value="1"/>
</dbReference>
<feature type="domain" description="ABC transporter" evidence="4">
    <location>
        <begin position="8"/>
        <end position="259"/>
    </location>
</feature>
<keyword evidence="6" id="KW-1185">Reference proteome</keyword>
<protein>
    <submittedName>
        <fullName evidence="5">Amino acid/amide ABC transporter ATP-binding protein 1 (HAAT family)</fullName>
    </submittedName>
</protein>
<dbReference type="InterPro" id="IPR003439">
    <property type="entry name" value="ABC_transporter-like_ATP-bd"/>
</dbReference>
<dbReference type="GO" id="GO:0042941">
    <property type="term" value="P:D-alanine transmembrane transport"/>
    <property type="evidence" value="ECO:0007669"/>
    <property type="project" value="TreeGrafter"/>
</dbReference>
<dbReference type="PANTHER" id="PTHR45772">
    <property type="entry name" value="CONSERVED COMPONENT OF ABC TRANSPORTER FOR NATURAL AMINO ACIDS-RELATED"/>
    <property type="match status" value="1"/>
</dbReference>
<dbReference type="EMBL" id="QGTJ01000004">
    <property type="protein sequence ID" value="PWV62267.1"/>
    <property type="molecule type" value="Genomic_DNA"/>
</dbReference>
<dbReference type="InterPro" id="IPR027417">
    <property type="entry name" value="P-loop_NTPase"/>
</dbReference>
<keyword evidence="1" id="KW-0813">Transport</keyword>
<proteinExistence type="predicted"/>
<evidence type="ECO:0000313" key="6">
    <source>
        <dbReference type="Proteomes" id="UP000246569"/>
    </source>
</evidence>
<dbReference type="GO" id="GO:0016887">
    <property type="term" value="F:ATP hydrolysis activity"/>
    <property type="evidence" value="ECO:0007669"/>
    <property type="project" value="InterPro"/>
</dbReference>
<dbReference type="GO" id="GO:0015808">
    <property type="term" value="P:L-alanine transport"/>
    <property type="evidence" value="ECO:0007669"/>
    <property type="project" value="TreeGrafter"/>
</dbReference>
<gene>
    <name evidence="5" type="ORF">C7443_10461</name>
</gene>
<evidence type="ECO:0000259" key="4">
    <source>
        <dbReference type="PROSITE" id="PS50893"/>
    </source>
</evidence>
<dbReference type="SMART" id="SM00382">
    <property type="entry name" value="AAA"/>
    <property type="match status" value="1"/>
</dbReference>
<dbReference type="GO" id="GO:0015192">
    <property type="term" value="F:L-phenylalanine transmembrane transporter activity"/>
    <property type="evidence" value="ECO:0007669"/>
    <property type="project" value="TreeGrafter"/>
</dbReference>
<evidence type="ECO:0000313" key="5">
    <source>
        <dbReference type="EMBL" id="PWV62267.1"/>
    </source>
</evidence>
<dbReference type="CDD" id="cd03219">
    <property type="entry name" value="ABC_Mj1267_LivG_branched"/>
    <property type="match status" value="1"/>
</dbReference>
<accession>A0A317MVJ2</accession>
<dbReference type="PROSITE" id="PS50893">
    <property type="entry name" value="ABC_TRANSPORTER_2"/>
    <property type="match status" value="1"/>
</dbReference>
<dbReference type="GO" id="GO:0005524">
    <property type="term" value="F:ATP binding"/>
    <property type="evidence" value="ECO:0007669"/>
    <property type="project" value="UniProtKB-KW"/>
</dbReference>
<dbReference type="GO" id="GO:0005886">
    <property type="term" value="C:plasma membrane"/>
    <property type="evidence" value="ECO:0007669"/>
    <property type="project" value="TreeGrafter"/>
</dbReference>
<dbReference type="InterPro" id="IPR051120">
    <property type="entry name" value="ABC_AA/LPS_Transport"/>
</dbReference>
<evidence type="ECO:0000256" key="2">
    <source>
        <dbReference type="ARBA" id="ARBA00022741"/>
    </source>
</evidence>
<sequence>MNDATILLRARGLTMRFGGVVALNELDLDVQRGEVLGLLGPNGSGKTTFFNVITGLYAPSAGQVRFADTDLFRASPQQVCRAGIARTFQRSRLCLPLSVFDNLMLGCHIHLDHGLLFNLLRRRRFEAELTRLQRRARELLATFSPALADRLYQPVGAISMIDRRRIEVCRALISDPRLLLLDEPSAGMTHDEADELLADVLRVRAGLGELAIVLIEHEMGLIERVTDRCVVFNYGRKICEGSYRTIAADPWVQEAYLGQG</sequence>
<dbReference type="GO" id="GO:1903805">
    <property type="term" value="P:L-valine import across plasma membrane"/>
    <property type="evidence" value="ECO:0007669"/>
    <property type="project" value="TreeGrafter"/>
</dbReference>
<evidence type="ECO:0000256" key="3">
    <source>
        <dbReference type="ARBA" id="ARBA00022840"/>
    </source>
</evidence>
<dbReference type="RefSeq" id="WP_110018104.1">
    <property type="nucleotide sequence ID" value="NZ_QGTJ01000004.1"/>
</dbReference>
<dbReference type="Pfam" id="PF00005">
    <property type="entry name" value="ABC_tran"/>
    <property type="match status" value="1"/>
</dbReference>
<dbReference type="OrthoDB" id="9780942at2"/>
<dbReference type="Gene3D" id="3.40.50.300">
    <property type="entry name" value="P-loop containing nucleotide triphosphate hydrolases"/>
    <property type="match status" value="1"/>
</dbReference>
<organism evidence="5 6">
    <name type="scientific">Plasticicumulans acidivorans</name>
    <dbReference type="NCBI Taxonomy" id="886464"/>
    <lineage>
        <taxon>Bacteria</taxon>
        <taxon>Pseudomonadati</taxon>
        <taxon>Pseudomonadota</taxon>
        <taxon>Gammaproteobacteria</taxon>
        <taxon>Candidatus Competibacteraceae</taxon>
        <taxon>Plasticicumulans</taxon>
    </lineage>
</organism>
<dbReference type="GO" id="GO:1903806">
    <property type="term" value="P:L-isoleucine import across plasma membrane"/>
    <property type="evidence" value="ECO:0007669"/>
    <property type="project" value="TreeGrafter"/>
</dbReference>
<dbReference type="InterPro" id="IPR003593">
    <property type="entry name" value="AAA+_ATPase"/>
</dbReference>
<reference evidence="5 6" key="1">
    <citation type="submission" date="2018-05" db="EMBL/GenBank/DDBJ databases">
        <title>Genomic Encyclopedia of Type Strains, Phase IV (KMG-IV): sequencing the most valuable type-strain genomes for metagenomic binning, comparative biology and taxonomic classification.</title>
        <authorList>
            <person name="Goeker M."/>
        </authorList>
    </citation>
    <scope>NUCLEOTIDE SEQUENCE [LARGE SCALE GENOMIC DNA]</scope>
    <source>
        <strain evidence="5 6">DSM 23606</strain>
    </source>
</reference>
<keyword evidence="3 5" id="KW-0067">ATP-binding</keyword>
<keyword evidence="2" id="KW-0547">Nucleotide-binding</keyword>
<dbReference type="Proteomes" id="UP000246569">
    <property type="component" value="Unassembled WGS sequence"/>
</dbReference>
<dbReference type="AlphaFoldDB" id="A0A317MVJ2"/>
<name>A0A317MVJ2_9GAMM</name>
<dbReference type="GO" id="GO:0015188">
    <property type="term" value="F:L-isoleucine transmembrane transporter activity"/>
    <property type="evidence" value="ECO:0007669"/>
    <property type="project" value="TreeGrafter"/>
</dbReference>
<dbReference type="InterPro" id="IPR032823">
    <property type="entry name" value="BCA_ABC_TP_C"/>
</dbReference>
<comment type="caution">
    <text evidence="5">The sequence shown here is derived from an EMBL/GenBank/DDBJ whole genome shotgun (WGS) entry which is preliminary data.</text>
</comment>
<dbReference type="GO" id="GO:0005304">
    <property type="term" value="F:L-valine transmembrane transporter activity"/>
    <property type="evidence" value="ECO:0007669"/>
    <property type="project" value="TreeGrafter"/>
</dbReference>
<dbReference type="PANTHER" id="PTHR45772:SF7">
    <property type="entry name" value="AMINO ACID ABC TRANSPORTER ATP-BINDING PROTEIN"/>
    <property type="match status" value="1"/>
</dbReference>
<evidence type="ECO:0000256" key="1">
    <source>
        <dbReference type="ARBA" id="ARBA00022448"/>
    </source>
</evidence>
<dbReference type="SUPFAM" id="SSF52540">
    <property type="entry name" value="P-loop containing nucleoside triphosphate hydrolases"/>
    <property type="match status" value="1"/>
</dbReference>